<dbReference type="InterPro" id="IPR042197">
    <property type="entry name" value="Apaf_helical"/>
</dbReference>
<evidence type="ECO:0000256" key="5">
    <source>
        <dbReference type="SAM" id="Coils"/>
    </source>
</evidence>
<dbReference type="EMBL" id="JBBPBM010000066">
    <property type="protein sequence ID" value="KAK8514625.1"/>
    <property type="molecule type" value="Genomic_DNA"/>
</dbReference>
<evidence type="ECO:0000313" key="7">
    <source>
        <dbReference type="EMBL" id="KAK8514625.1"/>
    </source>
</evidence>
<accession>A0ABR2C5D3</accession>
<keyword evidence="4" id="KW-0067">ATP-binding</keyword>
<dbReference type="PANTHER" id="PTHR33463:SF149">
    <property type="entry name" value="NB-ARC DOMAIN-CONTAINING PROTEIN"/>
    <property type="match status" value="1"/>
</dbReference>
<reference evidence="7 8" key="1">
    <citation type="journal article" date="2024" name="G3 (Bethesda)">
        <title>Genome assembly of Hibiscus sabdariffa L. provides insights into metabolisms of medicinal natural products.</title>
        <authorList>
            <person name="Kim T."/>
        </authorList>
    </citation>
    <scope>NUCLEOTIDE SEQUENCE [LARGE SCALE GENOMIC DNA]</scope>
    <source>
        <strain evidence="7">TK-2024</strain>
        <tissue evidence="7">Old leaves</tissue>
    </source>
</reference>
<dbReference type="SUPFAM" id="SSF52540">
    <property type="entry name" value="P-loop containing nucleoside triphosphate hydrolases"/>
    <property type="match status" value="1"/>
</dbReference>
<dbReference type="InterPro" id="IPR050905">
    <property type="entry name" value="Plant_NBS-LRR"/>
</dbReference>
<keyword evidence="2" id="KW-0547">Nucleotide-binding</keyword>
<gene>
    <name evidence="7" type="ORF">V6N12_057524</name>
</gene>
<proteinExistence type="inferred from homology"/>
<comment type="similarity">
    <text evidence="1">Belongs to the disease resistance NB-LRR family.</text>
</comment>
<evidence type="ECO:0000313" key="8">
    <source>
        <dbReference type="Proteomes" id="UP001472677"/>
    </source>
</evidence>
<dbReference type="Pfam" id="PF23247">
    <property type="entry name" value="LRR_RPS2"/>
    <property type="match status" value="5"/>
</dbReference>
<dbReference type="PANTHER" id="PTHR33463">
    <property type="entry name" value="NB-ARC DOMAIN-CONTAINING PROTEIN-RELATED"/>
    <property type="match status" value="1"/>
</dbReference>
<evidence type="ECO:0000256" key="4">
    <source>
        <dbReference type="ARBA" id="ARBA00022840"/>
    </source>
</evidence>
<dbReference type="PRINTS" id="PR00364">
    <property type="entry name" value="DISEASERSIST"/>
</dbReference>
<dbReference type="Pfam" id="PF00931">
    <property type="entry name" value="NB-ARC"/>
    <property type="match status" value="1"/>
</dbReference>
<dbReference type="InterPro" id="IPR003593">
    <property type="entry name" value="AAA+_ATPase"/>
</dbReference>
<feature type="domain" description="AAA+ ATPase" evidence="6">
    <location>
        <begin position="175"/>
        <end position="312"/>
    </location>
</feature>
<dbReference type="SMART" id="SM00382">
    <property type="entry name" value="AAA"/>
    <property type="match status" value="1"/>
</dbReference>
<protein>
    <recommendedName>
        <fullName evidence="6">AAA+ ATPase domain-containing protein</fullName>
    </recommendedName>
</protein>
<dbReference type="SUPFAM" id="SSF52047">
    <property type="entry name" value="RNI-like"/>
    <property type="match status" value="3"/>
</dbReference>
<dbReference type="Gene3D" id="1.10.8.430">
    <property type="entry name" value="Helical domain of apoptotic protease-activating factors"/>
    <property type="match status" value="1"/>
</dbReference>
<keyword evidence="3" id="KW-0611">Plant defense</keyword>
<comment type="caution">
    <text evidence="7">The sequence shown here is derived from an EMBL/GenBank/DDBJ whole genome shotgun (WGS) entry which is preliminary data.</text>
</comment>
<dbReference type="InterPro" id="IPR032675">
    <property type="entry name" value="LRR_dom_sf"/>
</dbReference>
<keyword evidence="8" id="KW-1185">Reference proteome</keyword>
<feature type="coiled-coil region" evidence="5">
    <location>
        <begin position="26"/>
        <end position="60"/>
    </location>
</feature>
<sequence>MEFVVSISKPLAGYLVNPVAQQLSYLVQHRSKFQDFRSKVQELKDARQRVKQAVYEANRKGEVIFDDVKRWLIEVNEKISNRTTMQLLEDDEEKTTGCFTGFCPDFKSRYLLSKKADEEADAIAQLLTKKNAFNSVGSLPAVDVMDIIRPVKEYEAFGSRRVAFDEVMAALKDETVSIIGVYGMGGVGKTTLVKEAAKQANEKRLFNEVVLVSIKQKPNMVNVQEEIAEKLGMTMTEKNVDLRAARLRERLNEKRILVILDDIWESLELEALGIPCGDKQKGCKMLMTSRRLDVLESLNSQPNISIETLKEDEAWNLFKKVAGDIVKSSDLRSTAFEIAKRCAGLPIAITTIAKALKPKENLYEWEDALRRLSKPSERNFKGIPAEAYKAIEFSYKFIEGEELGQIFLLCSIMGHDAAVEDLLRYASGLGFIHDVSTMKESRKSVLTSVNNLKTSCLLLEGSRPTRFDMHDVVRDVAQSIASRDLHWLALFKVWPDEEKMKESQLISLQNAEVSELNLELDYPNLTYFSVGMKDYSSLNIPNNFFKGMQRLKVLEFALMHFTSRPSSLDSLRTLCTLRLIDCDLEDIVIIGELRKLEILDLRGSRIIMLPEEIGQLTKLKLLDLSGCNNLKVSCPALEKLELNGCHKLKYVFTSSMVKSFVHLKTLDISECDEMEGVIEGTLAAEEEEGISSSIRLFPKLDSLSLSSLPKLKRFGRVINPIEFPSLKGLMIRDCCALNTFTFDDGKSRVTPPHYLFDERISCPALEVLALNGCHKLKYVFISSMVKSFVHLKTLNAYNCAEMEEVIEGTLAAEEEEGISSSIRLFAKLVSLSLSSLPKLKRFGCVINPIEFPSLMGLMIQNCCALNTFIFDDGKSRVTPPHYLFDEREFSQKKLRKNKETDTWKLVLSELSVLERLNISVMENLERLWADQLVEHSFFKLTSIELSDCPKLLNVFPLSLLTRLQKLEILEIYNCESVEEIIYGGGSSSSGGMPSLSPQFIQSFEFSNLTSLVLYDLPNLKSIHHNKMHTINWPSLKQLRVDECYAVEILFSNSGETSSEQLRFWVNESTFPNIQKLTLRWHCNSQQQQQLLSPYFPNLKLVQLWRYPKEVTVLPSYLLSLPNLQTLEIISSDFKEMIFQSEEGGEEKPASLLLSQITELRLDDLPELRHLWKEKEGFPNLRILYVDNCPEVKANLVPSSVSFRNLVTLVVYECNGIIKLITHSTAKSLVQLQEMSIWECQNIEEIIQGGDDDDEISFPQLNSLDLRGLPKLESFCSSDKYTFGFSSLQFLLLKDCPKMKMFSQGNSNTPLLHKIQLNIDEERWEGNLNSTIQNLFREKHVMIDEYEDSEEDESNSLITIESEECENSNEDQRLATYFQGSMKFDADRSVSFSCPLGVMNTTTAELQAIKMGMEVSCPALEELKLNGCRKLKYVFTSSLVKSFVHLKTLEISNCDEMEEIIEETLEVIFPVLEKLEIGFMENLERLWADQRVEHSFSKLTFVMLRSCPKLNNFFPLSMLTRLQRLEILKIWECESVEEIIYGGGSSSSSGGMPSLSPQFIQSEVEFPNLTFFSLYELSNLRSIHHNKTLTINWPSLKKLIVRECNRTEILFANSQETISQQPLFWSE</sequence>
<dbReference type="SUPFAM" id="SSF52058">
    <property type="entry name" value="L domain-like"/>
    <property type="match status" value="1"/>
</dbReference>
<name>A0ABR2C5D3_9ROSI</name>
<keyword evidence="5" id="KW-0175">Coiled coil</keyword>
<evidence type="ECO:0000256" key="2">
    <source>
        <dbReference type="ARBA" id="ARBA00022741"/>
    </source>
</evidence>
<dbReference type="InterPro" id="IPR002182">
    <property type="entry name" value="NB-ARC"/>
</dbReference>
<evidence type="ECO:0000256" key="3">
    <source>
        <dbReference type="ARBA" id="ARBA00022821"/>
    </source>
</evidence>
<organism evidence="7 8">
    <name type="scientific">Hibiscus sabdariffa</name>
    <name type="common">roselle</name>
    <dbReference type="NCBI Taxonomy" id="183260"/>
    <lineage>
        <taxon>Eukaryota</taxon>
        <taxon>Viridiplantae</taxon>
        <taxon>Streptophyta</taxon>
        <taxon>Embryophyta</taxon>
        <taxon>Tracheophyta</taxon>
        <taxon>Spermatophyta</taxon>
        <taxon>Magnoliopsida</taxon>
        <taxon>eudicotyledons</taxon>
        <taxon>Gunneridae</taxon>
        <taxon>Pentapetalae</taxon>
        <taxon>rosids</taxon>
        <taxon>malvids</taxon>
        <taxon>Malvales</taxon>
        <taxon>Malvaceae</taxon>
        <taxon>Malvoideae</taxon>
        <taxon>Hibiscus</taxon>
    </lineage>
</organism>
<dbReference type="Gene3D" id="3.40.50.300">
    <property type="entry name" value="P-loop containing nucleotide triphosphate hydrolases"/>
    <property type="match status" value="1"/>
</dbReference>
<dbReference type="InterPro" id="IPR057135">
    <property type="entry name" value="At4g27190-like_LRR"/>
</dbReference>
<evidence type="ECO:0000256" key="1">
    <source>
        <dbReference type="ARBA" id="ARBA00008894"/>
    </source>
</evidence>
<dbReference type="InterPro" id="IPR027417">
    <property type="entry name" value="P-loop_NTPase"/>
</dbReference>
<evidence type="ECO:0000259" key="6">
    <source>
        <dbReference type="SMART" id="SM00382"/>
    </source>
</evidence>
<dbReference type="Proteomes" id="UP001472677">
    <property type="component" value="Unassembled WGS sequence"/>
</dbReference>
<dbReference type="Gene3D" id="3.80.10.10">
    <property type="entry name" value="Ribonuclease Inhibitor"/>
    <property type="match status" value="6"/>
</dbReference>